<reference evidence="1 2" key="1">
    <citation type="journal article" date="2021" name="Hortic Res">
        <title>High-quality reference genome and annotation aids understanding of berry development for evergreen blueberry (Vaccinium darrowii).</title>
        <authorList>
            <person name="Yu J."/>
            <person name="Hulse-Kemp A.M."/>
            <person name="Babiker E."/>
            <person name="Staton M."/>
        </authorList>
    </citation>
    <scope>NUCLEOTIDE SEQUENCE [LARGE SCALE GENOMIC DNA]</scope>
    <source>
        <strain evidence="2">cv. NJ 8807/NJ 8810</strain>
        <tissue evidence="1">Young leaf</tissue>
    </source>
</reference>
<evidence type="ECO:0000313" key="2">
    <source>
        <dbReference type="Proteomes" id="UP000828048"/>
    </source>
</evidence>
<keyword evidence="2" id="KW-1185">Reference proteome</keyword>
<name>A0ACB7XC96_9ERIC</name>
<proteinExistence type="predicted"/>
<protein>
    <submittedName>
        <fullName evidence="1">Uncharacterized protein</fullName>
    </submittedName>
</protein>
<sequence>MNSECLGDSIQRGRELSKSISALHEDIIQTHIFTRLDGAALASVGCASSQLHALSTGDKLWQQICNETWPSTADPTISCVISTMPAGHRSFYYDAFPNLHRRCSTRIGQSAHKLTRTLELSKENPCLKHPPQTSTLISAVDIHYQNKIVLSKIHETETGTGWFLSSPFRVDLLDPKETISNTPAKFHGCEKTLESELENNLALSWILIDPARKQAANFSSLRPVSVTRHWITADVQVRYATILLDSFLCTVVVTCGADVLQPKEVSFHVEDMEGRNLSGRESLEILEEVMESGQRRKKGGNERRDEREMYMDFVRMKEEMSERKQRRERRVDFVFIATVVTIFVAWVVILLKRYS</sequence>
<organism evidence="1 2">
    <name type="scientific">Vaccinium darrowii</name>
    <dbReference type="NCBI Taxonomy" id="229202"/>
    <lineage>
        <taxon>Eukaryota</taxon>
        <taxon>Viridiplantae</taxon>
        <taxon>Streptophyta</taxon>
        <taxon>Embryophyta</taxon>
        <taxon>Tracheophyta</taxon>
        <taxon>Spermatophyta</taxon>
        <taxon>Magnoliopsida</taxon>
        <taxon>eudicotyledons</taxon>
        <taxon>Gunneridae</taxon>
        <taxon>Pentapetalae</taxon>
        <taxon>asterids</taxon>
        <taxon>Ericales</taxon>
        <taxon>Ericaceae</taxon>
        <taxon>Vaccinioideae</taxon>
        <taxon>Vaccinieae</taxon>
        <taxon>Vaccinium</taxon>
    </lineage>
</organism>
<evidence type="ECO:0000313" key="1">
    <source>
        <dbReference type="EMBL" id="KAH7838254.1"/>
    </source>
</evidence>
<comment type="caution">
    <text evidence="1">The sequence shown here is derived from an EMBL/GenBank/DDBJ whole genome shotgun (WGS) entry which is preliminary data.</text>
</comment>
<gene>
    <name evidence="1" type="ORF">Vadar_024067</name>
</gene>
<dbReference type="EMBL" id="CM037156">
    <property type="protein sequence ID" value="KAH7838254.1"/>
    <property type="molecule type" value="Genomic_DNA"/>
</dbReference>
<accession>A0ACB7XC96</accession>
<dbReference type="Proteomes" id="UP000828048">
    <property type="component" value="Chromosome 6"/>
</dbReference>